<evidence type="ECO:0000259" key="6">
    <source>
        <dbReference type="PROSITE" id="PS51918"/>
    </source>
</evidence>
<keyword evidence="3" id="KW-0479">Metal-binding</keyword>
<dbReference type="SUPFAM" id="SSF102114">
    <property type="entry name" value="Radical SAM enzymes"/>
    <property type="match status" value="1"/>
</dbReference>
<evidence type="ECO:0000256" key="4">
    <source>
        <dbReference type="ARBA" id="ARBA00023004"/>
    </source>
</evidence>
<evidence type="ECO:0000256" key="3">
    <source>
        <dbReference type="ARBA" id="ARBA00022723"/>
    </source>
</evidence>
<protein>
    <submittedName>
        <fullName evidence="7">Radical SAM domain protein</fullName>
    </submittedName>
</protein>
<evidence type="ECO:0000256" key="2">
    <source>
        <dbReference type="ARBA" id="ARBA00022691"/>
    </source>
</evidence>
<dbReference type="SFLD" id="SFLDS00029">
    <property type="entry name" value="Radical_SAM"/>
    <property type="match status" value="1"/>
</dbReference>
<dbReference type="InterPro" id="IPR006638">
    <property type="entry name" value="Elp3/MiaA/NifB-like_rSAM"/>
</dbReference>
<dbReference type="AlphaFoldDB" id="A0A3B0SHN5"/>
<proteinExistence type="predicted"/>
<feature type="domain" description="Radical SAM core" evidence="6">
    <location>
        <begin position="156"/>
        <end position="379"/>
    </location>
</feature>
<dbReference type="GO" id="GO:0005829">
    <property type="term" value="C:cytosol"/>
    <property type="evidence" value="ECO:0007669"/>
    <property type="project" value="TreeGrafter"/>
</dbReference>
<dbReference type="GO" id="GO:0051536">
    <property type="term" value="F:iron-sulfur cluster binding"/>
    <property type="evidence" value="ECO:0007669"/>
    <property type="project" value="UniProtKB-KW"/>
</dbReference>
<evidence type="ECO:0000256" key="5">
    <source>
        <dbReference type="ARBA" id="ARBA00023014"/>
    </source>
</evidence>
<dbReference type="PROSITE" id="PS51918">
    <property type="entry name" value="RADICAL_SAM"/>
    <property type="match status" value="1"/>
</dbReference>
<dbReference type="PANTHER" id="PTHR43409:SF7">
    <property type="entry name" value="BLL1977 PROTEIN"/>
    <property type="match status" value="1"/>
</dbReference>
<dbReference type="GO" id="GO:0046872">
    <property type="term" value="F:metal ion binding"/>
    <property type="evidence" value="ECO:0007669"/>
    <property type="project" value="UniProtKB-KW"/>
</dbReference>
<keyword evidence="5" id="KW-0411">Iron-sulfur</keyword>
<dbReference type="Pfam" id="PF04055">
    <property type="entry name" value="Radical_SAM"/>
    <property type="match status" value="1"/>
</dbReference>
<organism evidence="7">
    <name type="scientific">hydrothermal vent metagenome</name>
    <dbReference type="NCBI Taxonomy" id="652676"/>
    <lineage>
        <taxon>unclassified sequences</taxon>
        <taxon>metagenomes</taxon>
        <taxon>ecological metagenomes</taxon>
    </lineage>
</organism>
<dbReference type="InterPro" id="IPR054699">
    <property type="entry name" value="rSAM_CUAEP"/>
</dbReference>
<dbReference type="InterPro" id="IPR023404">
    <property type="entry name" value="rSAM_horseshoe"/>
</dbReference>
<dbReference type="SMART" id="SM00729">
    <property type="entry name" value="Elp3"/>
    <property type="match status" value="1"/>
</dbReference>
<dbReference type="CDD" id="cd01335">
    <property type="entry name" value="Radical_SAM"/>
    <property type="match status" value="1"/>
</dbReference>
<accession>A0A3B0SHN5</accession>
<dbReference type="EMBL" id="UOEK01000272">
    <property type="protein sequence ID" value="VAW03870.1"/>
    <property type="molecule type" value="Genomic_DNA"/>
</dbReference>
<dbReference type="InterPro" id="IPR007197">
    <property type="entry name" value="rSAM"/>
</dbReference>
<name>A0A3B0SHN5_9ZZZZ</name>
<keyword evidence="2" id="KW-0949">S-adenosyl-L-methionine</keyword>
<evidence type="ECO:0000313" key="7">
    <source>
        <dbReference type="EMBL" id="VAW03870.1"/>
    </source>
</evidence>
<keyword evidence="4" id="KW-0408">Iron</keyword>
<dbReference type="GO" id="GO:0003824">
    <property type="term" value="F:catalytic activity"/>
    <property type="evidence" value="ECO:0007669"/>
    <property type="project" value="InterPro"/>
</dbReference>
<dbReference type="InterPro" id="IPR058240">
    <property type="entry name" value="rSAM_sf"/>
</dbReference>
<reference evidence="7" key="1">
    <citation type="submission" date="2018-06" db="EMBL/GenBank/DDBJ databases">
        <authorList>
            <person name="Zhirakovskaya E."/>
        </authorList>
    </citation>
    <scope>NUCLEOTIDE SEQUENCE</scope>
</reference>
<dbReference type="Gene3D" id="3.80.30.20">
    <property type="entry name" value="tm_1862 like domain"/>
    <property type="match status" value="1"/>
</dbReference>
<evidence type="ECO:0000256" key="1">
    <source>
        <dbReference type="ARBA" id="ARBA00001966"/>
    </source>
</evidence>
<dbReference type="SFLD" id="SFLDG01082">
    <property type="entry name" value="B12-binding_domain_containing"/>
    <property type="match status" value="1"/>
</dbReference>
<dbReference type="PANTHER" id="PTHR43409">
    <property type="entry name" value="ANAEROBIC MAGNESIUM-PROTOPORPHYRIN IX MONOMETHYL ESTER CYCLASE-RELATED"/>
    <property type="match status" value="1"/>
</dbReference>
<gene>
    <name evidence="7" type="ORF">MNBD_ACTINO02-2514</name>
</gene>
<dbReference type="InterPro" id="IPR051198">
    <property type="entry name" value="BchE-like"/>
</dbReference>
<dbReference type="NCBIfam" id="NF040546">
    <property type="entry name" value="rSAM_CUAEP"/>
    <property type="match status" value="1"/>
</dbReference>
<comment type="cofactor">
    <cofactor evidence="1">
        <name>[4Fe-4S] cluster</name>
        <dbReference type="ChEBI" id="CHEBI:49883"/>
    </cofactor>
</comment>
<sequence length="445" mass="48862">MNVLLVSTYELGRQPVHVASPAAAIRDAGHDVRAVDLSVEPWDPSVVEWADAVAISTPMHTAMRLAVEVGRSIKRLRPELAIATYGLYAGMSAESRVDDPFDRAIVGEYEAALVSWLGATLSSAPVTIHLDRGGFRTPARDLLPPLEKYAHLAIGDERRLVGAVEASHGCLHNCRHCPIPAIYDGRLRIVDVDSVLSDIDQHVVAGARHITFGDPDFLNGPAHSLRIVRAMHERYPDLTFDCTVKVEHILRDEDIWQEFADSGCLFVVSAFETMNDDILVLLDKGHTAQDAARAVHVLRDVGIDLRPSWLPFTPWTTHEDIDTTFRFISAHDLIDSTDPVQLGIRLLIPEGSLILEIPEMSPYLGAYDPEALSFTWTAANPDMDVLAATLVSIAERGAANGDSTLDTFLTQWSAVAEGSEFDRPPQAIDQGATTGRPRLTEPWFC</sequence>